<dbReference type="UniPathway" id="UPA00392"/>
<proteinExistence type="inferred from homology"/>
<dbReference type="PANTHER" id="PTHR30307:SF0">
    <property type="entry name" value="S-ADENOSYLMETHIONINE:TRNA RIBOSYLTRANSFERASE-ISOMERASE"/>
    <property type="match status" value="1"/>
</dbReference>
<keyword evidence="4 13" id="KW-0963">Cytoplasm</keyword>
<evidence type="ECO:0000256" key="12">
    <source>
        <dbReference type="ARBA" id="ARBA00076160"/>
    </source>
</evidence>
<dbReference type="KEGG" id="ntg:NSCAC_0750"/>
<dbReference type="FunFam" id="3.40.1780.10:FF:000001">
    <property type="entry name" value="S-adenosylmethionine:tRNA ribosyltransferase-isomerase"/>
    <property type="match status" value="1"/>
</dbReference>
<dbReference type="AlphaFoldDB" id="A0A7G1Q926"/>
<evidence type="ECO:0000256" key="1">
    <source>
        <dbReference type="ARBA" id="ARBA00004496"/>
    </source>
</evidence>
<dbReference type="NCBIfam" id="TIGR00113">
    <property type="entry name" value="queA"/>
    <property type="match status" value="1"/>
</dbReference>
<dbReference type="HAMAP" id="MF_00113">
    <property type="entry name" value="QueA"/>
    <property type="match status" value="1"/>
</dbReference>
<accession>A0A7G1Q926</accession>
<keyword evidence="14" id="KW-0413">Isomerase</keyword>
<name>A0A7G1Q926_9GAMM</name>
<evidence type="ECO:0000256" key="10">
    <source>
        <dbReference type="ARBA" id="ARBA00066503"/>
    </source>
</evidence>
<evidence type="ECO:0000256" key="13">
    <source>
        <dbReference type="HAMAP-Rule" id="MF_00113"/>
    </source>
</evidence>
<evidence type="ECO:0000256" key="7">
    <source>
        <dbReference type="ARBA" id="ARBA00022785"/>
    </source>
</evidence>
<comment type="subunit">
    <text evidence="3 13">Monomer.</text>
</comment>
<comment type="similarity">
    <text evidence="9 13">Belongs to the QueA family.</text>
</comment>
<keyword evidence="7 13" id="KW-0671">Queuosine biosynthesis</keyword>
<evidence type="ECO:0000256" key="5">
    <source>
        <dbReference type="ARBA" id="ARBA00022679"/>
    </source>
</evidence>
<dbReference type="PANTHER" id="PTHR30307">
    <property type="entry name" value="S-ADENOSYLMETHIONINE:TRNA RIBOSYLTRANSFERASE-ISOMERASE"/>
    <property type="match status" value="1"/>
</dbReference>
<keyword evidence="5 13" id="KW-0808">Transferase</keyword>
<dbReference type="Gene3D" id="2.40.10.240">
    <property type="entry name" value="QueA-like"/>
    <property type="match status" value="1"/>
</dbReference>
<evidence type="ECO:0000256" key="3">
    <source>
        <dbReference type="ARBA" id="ARBA00011245"/>
    </source>
</evidence>
<comment type="catalytic activity">
    <reaction evidence="8 13">
        <text>7-aminomethyl-7-carbaguanosine(34) in tRNA + S-adenosyl-L-methionine = epoxyqueuosine(34) in tRNA + adenine + L-methionine + 2 H(+)</text>
        <dbReference type="Rhea" id="RHEA:32155"/>
        <dbReference type="Rhea" id="RHEA-COMP:10342"/>
        <dbReference type="Rhea" id="RHEA-COMP:18582"/>
        <dbReference type="ChEBI" id="CHEBI:15378"/>
        <dbReference type="ChEBI" id="CHEBI:16708"/>
        <dbReference type="ChEBI" id="CHEBI:57844"/>
        <dbReference type="ChEBI" id="CHEBI:59789"/>
        <dbReference type="ChEBI" id="CHEBI:82833"/>
        <dbReference type="ChEBI" id="CHEBI:194443"/>
        <dbReference type="EC" id="2.4.99.17"/>
    </reaction>
</comment>
<evidence type="ECO:0000313" key="15">
    <source>
        <dbReference type="Proteomes" id="UP000516072"/>
    </source>
</evidence>
<evidence type="ECO:0000256" key="8">
    <source>
        <dbReference type="ARBA" id="ARBA00052751"/>
    </source>
</evidence>
<dbReference type="InterPro" id="IPR042119">
    <property type="entry name" value="QueA_dom2"/>
</dbReference>
<dbReference type="Gene3D" id="3.40.1780.10">
    <property type="entry name" value="QueA-like"/>
    <property type="match status" value="1"/>
</dbReference>
<protein>
    <recommendedName>
        <fullName evidence="11 13">S-adenosylmethionine:tRNA ribosyltransferase-isomerase</fullName>
        <ecNumber evidence="10 13">2.4.99.17</ecNumber>
    </recommendedName>
    <alternativeName>
        <fullName evidence="12 13">Queuosine biosynthesis protein QueA</fullName>
    </alternativeName>
</protein>
<evidence type="ECO:0000256" key="11">
    <source>
        <dbReference type="ARBA" id="ARBA00069325"/>
    </source>
</evidence>
<dbReference type="InterPro" id="IPR036100">
    <property type="entry name" value="QueA_sf"/>
</dbReference>
<dbReference type="SUPFAM" id="SSF111337">
    <property type="entry name" value="QueA-like"/>
    <property type="match status" value="1"/>
</dbReference>
<keyword evidence="15" id="KW-1185">Reference proteome</keyword>
<dbReference type="EC" id="2.4.99.17" evidence="10 13"/>
<dbReference type="InterPro" id="IPR042118">
    <property type="entry name" value="QueA_dom1"/>
</dbReference>
<evidence type="ECO:0000313" key="14">
    <source>
        <dbReference type="EMBL" id="CAB1275604.1"/>
    </source>
</evidence>
<dbReference type="Proteomes" id="UP000516072">
    <property type="component" value="Chromosome"/>
</dbReference>
<dbReference type="GO" id="GO:0008616">
    <property type="term" value="P:tRNA queuosine(34) biosynthetic process"/>
    <property type="evidence" value="ECO:0007669"/>
    <property type="project" value="UniProtKB-UniRule"/>
</dbReference>
<evidence type="ECO:0000256" key="9">
    <source>
        <dbReference type="ARBA" id="ARBA00061210"/>
    </source>
</evidence>
<keyword evidence="6 13" id="KW-0949">S-adenosyl-L-methionine</keyword>
<reference evidence="14 15" key="1">
    <citation type="submission" date="2020-03" db="EMBL/GenBank/DDBJ databases">
        <authorList>
            <person name="Picone N."/>
        </authorList>
    </citation>
    <scope>NUCLEOTIDE SEQUENCE [LARGE SCALE GENOMIC DNA]</scope>
    <source>
        <strain evidence="14">NSCAC1</strain>
    </source>
</reference>
<comment type="function">
    <text evidence="13">Transfers and isomerizes the ribose moiety from AdoMet to the 7-aminomethyl group of 7-deazaguanine (preQ1-tRNA) to give epoxyqueuosine (oQ-tRNA).</text>
</comment>
<dbReference type="Pfam" id="PF02547">
    <property type="entry name" value="Queuosine_synth"/>
    <property type="match status" value="1"/>
</dbReference>
<evidence type="ECO:0000256" key="4">
    <source>
        <dbReference type="ARBA" id="ARBA00022490"/>
    </source>
</evidence>
<comment type="pathway">
    <text evidence="2 13">tRNA modification; tRNA-queuosine biosynthesis.</text>
</comment>
<dbReference type="GO" id="GO:0051075">
    <property type="term" value="F:S-adenosylmethionine:tRNA ribosyltransferase-isomerase activity"/>
    <property type="evidence" value="ECO:0007669"/>
    <property type="project" value="UniProtKB-EC"/>
</dbReference>
<dbReference type="NCBIfam" id="NF001140">
    <property type="entry name" value="PRK00147.1"/>
    <property type="match status" value="1"/>
</dbReference>
<comment type="subcellular location">
    <subcellularLocation>
        <location evidence="1 13">Cytoplasm</location>
    </subcellularLocation>
</comment>
<dbReference type="InterPro" id="IPR003699">
    <property type="entry name" value="QueA"/>
</dbReference>
<evidence type="ECO:0000256" key="2">
    <source>
        <dbReference type="ARBA" id="ARBA00004691"/>
    </source>
</evidence>
<dbReference type="EMBL" id="LR778175">
    <property type="protein sequence ID" value="CAB1275604.1"/>
    <property type="molecule type" value="Genomic_DNA"/>
</dbReference>
<evidence type="ECO:0000256" key="6">
    <source>
        <dbReference type="ARBA" id="ARBA00022691"/>
    </source>
</evidence>
<organism evidence="14 15">
    <name type="scientific">Candidatus Nitrosacidococcus tergens</name>
    <dbReference type="NCBI Taxonomy" id="553981"/>
    <lineage>
        <taxon>Bacteria</taxon>
        <taxon>Pseudomonadati</taxon>
        <taxon>Pseudomonadota</taxon>
        <taxon>Gammaproteobacteria</taxon>
        <taxon>Chromatiales</taxon>
        <taxon>Chromatiaceae</taxon>
        <taxon>Candidatus Nitrosacidococcus</taxon>
    </lineage>
</organism>
<gene>
    <name evidence="13 14" type="primary">queA</name>
    <name evidence="14" type="ORF">NSCAC_0750</name>
</gene>
<sequence>MNFSECMQLDDFSYDLPKELIANYPSYQRGQSRLLFLNNRSGKIEDRWFTDLFDLLTERDLLVLNDTKVIPARFLGVKDSGGKIEVVIERILDDHSVLAHIRSNKPLKIGKRLLLEKWIEAIVIEKKDDLFKLHFLNAQPISEMLEISGRIPLPPYIQREVEKIDKDRYQTVYATHLGAIAAPTAGLHFDHILLDRLKSKGVNLGYITLHVGSGTFQPVRAEHITKHQMHSEYIQVSDQVCTQIQNTKKRGGRVIAVGTTTVRALESAAALGTITPYEGETNIFIFPSYKFRCVDGIVTNFHLPKSTLLMLVCAFAGHEQVFSAYQHAIKSRYRFFSYGDAMFIADM</sequence>
<dbReference type="GO" id="GO:0005737">
    <property type="term" value="C:cytoplasm"/>
    <property type="evidence" value="ECO:0007669"/>
    <property type="project" value="UniProtKB-SubCell"/>
</dbReference>